<keyword evidence="1" id="KW-0812">Transmembrane</keyword>
<reference evidence="2" key="1">
    <citation type="journal article" date="2020" name="Ecol. Evol.">
        <title>Genome structure and content of the rice root-knot nematode (Meloidogyne graminicola).</title>
        <authorList>
            <person name="Phan N.T."/>
            <person name="Danchin E.G.J."/>
            <person name="Klopp C."/>
            <person name="Perfus-Barbeoch L."/>
            <person name="Kozlowski D.K."/>
            <person name="Koutsovoulos G.D."/>
            <person name="Lopez-Roques C."/>
            <person name="Bouchez O."/>
            <person name="Zahm M."/>
            <person name="Besnard G."/>
            <person name="Bellafiore S."/>
        </authorList>
    </citation>
    <scope>NUCLEOTIDE SEQUENCE</scope>
    <source>
        <strain evidence="2">VN-18</strain>
    </source>
</reference>
<keyword evidence="3" id="KW-1185">Reference proteome</keyword>
<evidence type="ECO:0000256" key="1">
    <source>
        <dbReference type="SAM" id="Phobius"/>
    </source>
</evidence>
<protein>
    <submittedName>
        <fullName evidence="2">MAM domain-containing protein</fullName>
    </submittedName>
</protein>
<sequence length="71" mass="8246">MINLFINYLILFLIFYNFKIIISINCTFENKNEKEDFCGWELGNLWKTGNAVLVDSVNSVVHSSNGEIKRN</sequence>
<accession>A0A8S9ZKT8</accession>
<dbReference type="EMBL" id="JABEBT010000067">
    <property type="protein sequence ID" value="KAF7633909.1"/>
    <property type="molecule type" value="Genomic_DNA"/>
</dbReference>
<keyword evidence="1" id="KW-0472">Membrane</keyword>
<name>A0A8S9ZKT8_9BILA</name>
<feature type="transmembrane region" description="Helical" evidence="1">
    <location>
        <begin position="6"/>
        <end position="24"/>
    </location>
</feature>
<evidence type="ECO:0000313" key="3">
    <source>
        <dbReference type="Proteomes" id="UP000605970"/>
    </source>
</evidence>
<organism evidence="2 3">
    <name type="scientific">Meloidogyne graminicola</name>
    <dbReference type="NCBI Taxonomy" id="189291"/>
    <lineage>
        <taxon>Eukaryota</taxon>
        <taxon>Metazoa</taxon>
        <taxon>Ecdysozoa</taxon>
        <taxon>Nematoda</taxon>
        <taxon>Chromadorea</taxon>
        <taxon>Rhabditida</taxon>
        <taxon>Tylenchina</taxon>
        <taxon>Tylenchomorpha</taxon>
        <taxon>Tylenchoidea</taxon>
        <taxon>Meloidogynidae</taxon>
        <taxon>Meloidogyninae</taxon>
        <taxon>Meloidogyne</taxon>
    </lineage>
</organism>
<dbReference type="Proteomes" id="UP000605970">
    <property type="component" value="Unassembled WGS sequence"/>
</dbReference>
<comment type="caution">
    <text evidence="2">The sequence shown here is derived from an EMBL/GenBank/DDBJ whole genome shotgun (WGS) entry which is preliminary data.</text>
</comment>
<dbReference type="AlphaFoldDB" id="A0A8S9ZKT8"/>
<evidence type="ECO:0000313" key="2">
    <source>
        <dbReference type="EMBL" id="KAF7633909.1"/>
    </source>
</evidence>
<keyword evidence="1" id="KW-1133">Transmembrane helix</keyword>
<gene>
    <name evidence="2" type="ORF">Mgra_00006646</name>
</gene>
<proteinExistence type="predicted"/>